<dbReference type="RefSeq" id="WP_183207871.1">
    <property type="nucleotide sequence ID" value="NZ_JAAAMM010000002.1"/>
</dbReference>
<evidence type="ECO:0000313" key="2">
    <source>
        <dbReference type="Proteomes" id="UP000588647"/>
    </source>
</evidence>
<dbReference type="InterPro" id="IPR015946">
    <property type="entry name" value="KH_dom-like_a/b"/>
</dbReference>
<organism evidence="1 2">
    <name type="scientific">Aurantimonas endophytica</name>
    <dbReference type="NCBI Taxonomy" id="1522175"/>
    <lineage>
        <taxon>Bacteria</taxon>
        <taxon>Pseudomonadati</taxon>
        <taxon>Pseudomonadota</taxon>
        <taxon>Alphaproteobacteria</taxon>
        <taxon>Hyphomicrobiales</taxon>
        <taxon>Aurantimonadaceae</taxon>
        <taxon>Aurantimonas</taxon>
    </lineage>
</organism>
<proteinExistence type="predicted"/>
<name>A0A7W6MPQ5_9HYPH</name>
<dbReference type="EMBL" id="JACIEM010000002">
    <property type="protein sequence ID" value="MBB4003154.1"/>
    <property type="molecule type" value="Genomic_DNA"/>
</dbReference>
<comment type="caution">
    <text evidence="1">The sequence shown here is derived from an EMBL/GenBank/DDBJ whole genome shotgun (WGS) entry which is preliminary data.</text>
</comment>
<evidence type="ECO:0000313" key="1">
    <source>
        <dbReference type="EMBL" id="MBB4003154.1"/>
    </source>
</evidence>
<dbReference type="AlphaFoldDB" id="A0A7W6MPQ5"/>
<keyword evidence="2" id="KW-1185">Reference proteome</keyword>
<dbReference type="SUPFAM" id="SSF82784">
    <property type="entry name" value="OsmC-like"/>
    <property type="match status" value="1"/>
</dbReference>
<dbReference type="Gene3D" id="3.30.300.20">
    <property type="match status" value="1"/>
</dbReference>
<gene>
    <name evidence="1" type="ORF">GGR03_002229</name>
</gene>
<protein>
    <submittedName>
        <fullName evidence="1">Organic hydroperoxide reductase OsmC/OhrA</fullName>
    </submittedName>
</protein>
<reference evidence="1 2" key="1">
    <citation type="submission" date="2020-08" db="EMBL/GenBank/DDBJ databases">
        <title>Genomic Encyclopedia of Type Strains, Phase IV (KMG-IV): sequencing the most valuable type-strain genomes for metagenomic binning, comparative biology and taxonomic classification.</title>
        <authorList>
            <person name="Goeker M."/>
        </authorList>
    </citation>
    <scope>NUCLEOTIDE SEQUENCE [LARGE SCALE GENOMIC DNA]</scope>
    <source>
        <strain evidence="1 2">DSM 103570</strain>
    </source>
</reference>
<dbReference type="Proteomes" id="UP000588647">
    <property type="component" value="Unassembled WGS sequence"/>
</dbReference>
<sequence>MVSMTVELRSVETTEAALGWAGGHTIVVDRPEGKAGGRGLGFNGAQLLGFAIGGCFCNDLRYVAHDAGLELGSIAITVTVELDGDPLLMTGATMTVACEMLDGSDAQDLIARTTKTTMVTNSIRNGVPVTILNAGASAAGAA</sequence>
<accession>A0A7W6MPQ5</accession>
<dbReference type="Pfam" id="PF02566">
    <property type="entry name" value="OsmC"/>
    <property type="match status" value="1"/>
</dbReference>
<dbReference type="InterPro" id="IPR036102">
    <property type="entry name" value="OsmC/Ohrsf"/>
</dbReference>
<dbReference type="InterPro" id="IPR003718">
    <property type="entry name" value="OsmC/Ohr_fam"/>
</dbReference>